<evidence type="ECO:0000313" key="8">
    <source>
        <dbReference type="Proteomes" id="UP000263993"/>
    </source>
</evidence>
<evidence type="ECO:0000256" key="3">
    <source>
        <dbReference type="ARBA" id="ARBA00022989"/>
    </source>
</evidence>
<evidence type="ECO:0000313" key="7">
    <source>
        <dbReference type="EMBL" id="RDV02377.1"/>
    </source>
</evidence>
<evidence type="ECO:0000256" key="1">
    <source>
        <dbReference type="ARBA" id="ARBA00004141"/>
    </source>
</evidence>
<dbReference type="GO" id="GO:0016020">
    <property type="term" value="C:membrane"/>
    <property type="evidence" value="ECO:0007669"/>
    <property type="project" value="UniProtKB-SubCell"/>
</dbReference>
<reference evidence="8" key="1">
    <citation type="submission" date="2018-08" db="EMBL/GenBank/DDBJ databases">
        <authorList>
            <person name="Kim S.-J."/>
            <person name="Jung G.-Y."/>
        </authorList>
    </citation>
    <scope>NUCLEOTIDE SEQUENCE [LARGE SCALE GENOMIC DNA]</scope>
    <source>
        <strain evidence="8">GY_H</strain>
    </source>
</reference>
<dbReference type="Proteomes" id="UP000263993">
    <property type="component" value="Unassembled WGS sequence"/>
</dbReference>
<dbReference type="RefSeq" id="WP_115518497.1">
    <property type="nucleotide sequence ID" value="NZ_QRGO01000002.1"/>
</dbReference>
<organism evidence="7 8">
    <name type="scientific">Undibacter mobilis</name>
    <dbReference type="NCBI Taxonomy" id="2292256"/>
    <lineage>
        <taxon>Bacteria</taxon>
        <taxon>Pseudomonadati</taxon>
        <taxon>Pseudomonadota</taxon>
        <taxon>Alphaproteobacteria</taxon>
        <taxon>Hyphomicrobiales</taxon>
        <taxon>Nitrobacteraceae</taxon>
        <taxon>Undibacter</taxon>
    </lineage>
</organism>
<dbReference type="Pfam" id="PF07298">
    <property type="entry name" value="NnrU"/>
    <property type="match status" value="1"/>
</dbReference>
<comment type="caution">
    <text evidence="7">The sequence shown here is derived from an EMBL/GenBank/DDBJ whole genome shotgun (WGS) entry which is preliminary data.</text>
</comment>
<evidence type="ECO:0000256" key="4">
    <source>
        <dbReference type="ARBA" id="ARBA00023136"/>
    </source>
</evidence>
<comment type="subcellular location">
    <subcellularLocation>
        <location evidence="1">Membrane</location>
        <topology evidence="1">Multi-pass membrane protein</topology>
    </subcellularLocation>
</comment>
<accession>A0A371B4E9</accession>
<dbReference type="EMBL" id="QRGO01000002">
    <property type="protein sequence ID" value="RDV02377.1"/>
    <property type="molecule type" value="Genomic_DNA"/>
</dbReference>
<feature type="domain" description="NnrU" evidence="6">
    <location>
        <begin position="6"/>
        <end position="189"/>
    </location>
</feature>
<name>A0A371B4E9_9BRAD</name>
<dbReference type="InterPro" id="IPR009915">
    <property type="entry name" value="NnrU_dom"/>
</dbReference>
<feature type="transmembrane region" description="Helical" evidence="5">
    <location>
        <begin position="164"/>
        <end position="186"/>
    </location>
</feature>
<evidence type="ECO:0000256" key="2">
    <source>
        <dbReference type="ARBA" id="ARBA00022692"/>
    </source>
</evidence>
<evidence type="ECO:0000256" key="5">
    <source>
        <dbReference type="SAM" id="Phobius"/>
    </source>
</evidence>
<keyword evidence="2 5" id="KW-0812">Transmembrane</keyword>
<feature type="transmembrane region" description="Helical" evidence="5">
    <location>
        <begin position="78"/>
        <end position="99"/>
    </location>
</feature>
<feature type="transmembrane region" description="Helical" evidence="5">
    <location>
        <begin position="37"/>
        <end position="58"/>
    </location>
</feature>
<dbReference type="OrthoDB" id="5293641at2"/>
<feature type="transmembrane region" description="Helical" evidence="5">
    <location>
        <begin position="119"/>
        <end position="143"/>
    </location>
</feature>
<keyword evidence="8" id="KW-1185">Reference proteome</keyword>
<protein>
    <submittedName>
        <fullName evidence="7">NnrU family protein</fullName>
    </submittedName>
</protein>
<sequence>MGLMCLIVGLAVFHASHLFVTRRDARAAAIERLGTNGYRIAFSLVSLAGLVLIIWGFAQYRATGWIDVWYPPVFMRHIAATLMLFAAIFFVATYIPSHIKTRLKHPMLTAVKTWALAHLLANGDLGSILLFGSFLAWGVMARIAAKKRGDNGPVTAPSGYRNDIIVVVAGLALYAALAFYFHPYVIGVPVFSK</sequence>
<keyword evidence="4 5" id="KW-0472">Membrane</keyword>
<keyword evidence="3 5" id="KW-1133">Transmembrane helix</keyword>
<gene>
    <name evidence="7" type="ORF">DXH78_14650</name>
</gene>
<evidence type="ECO:0000259" key="6">
    <source>
        <dbReference type="Pfam" id="PF07298"/>
    </source>
</evidence>
<dbReference type="AlphaFoldDB" id="A0A371B4E9"/>
<proteinExistence type="predicted"/>